<accession>Q1IIY1</accession>
<dbReference type="SMART" id="SM00387">
    <property type="entry name" value="HATPase_c"/>
    <property type="match status" value="1"/>
</dbReference>
<dbReference type="SUPFAM" id="SSF47384">
    <property type="entry name" value="Homodimeric domain of signal transducing histidine kinase"/>
    <property type="match status" value="1"/>
</dbReference>
<dbReference type="EC" id="2.7.13.3" evidence="2"/>
<dbReference type="GO" id="GO:0005886">
    <property type="term" value="C:plasma membrane"/>
    <property type="evidence" value="ECO:0007669"/>
    <property type="project" value="TreeGrafter"/>
</dbReference>
<dbReference type="Gene3D" id="1.10.287.130">
    <property type="match status" value="1"/>
</dbReference>
<dbReference type="Gene3D" id="3.30.565.10">
    <property type="entry name" value="Histidine kinase-like ATPase, C-terminal domain"/>
    <property type="match status" value="1"/>
</dbReference>
<dbReference type="CDD" id="cd00082">
    <property type="entry name" value="HisKA"/>
    <property type="match status" value="1"/>
</dbReference>
<dbReference type="EnsemblBacteria" id="ABF43169">
    <property type="protein sequence ID" value="ABF43169"/>
    <property type="gene ID" value="Acid345_4169"/>
</dbReference>
<dbReference type="PANTHER" id="PTHR45453:SF1">
    <property type="entry name" value="PHOSPHATE REGULON SENSOR PROTEIN PHOR"/>
    <property type="match status" value="1"/>
</dbReference>
<keyword evidence="4" id="KW-0808">Transferase</keyword>
<name>Q1IIY1_KORVE</name>
<dbReference type="SMART" id="SM00388">
    <property type="entry name" value="HisKA"/>
    <property type="match status" value="1"/>
</dbReference>
<dbReference type="InterPro" id="IPR003594">
    <property type="entry name" value="HATPase_dom"/>
</dbReference>
<dbReference type="InterPro" id="IPR003661">
    <property type="entry name" value="HisK_dim/P_dom"/>
</dbReference>
<keyword evidence="6" id="KW-0902">Two-component regulatory system</keyword>
<dbReference type="GO" id="GO:0000155">
    <property type="term" value="F:phosphorelay sensor kinase activity"/>
    <property type="evidence" value="ECO:0007669"/>
    <property type="project" value="InterPro"/>
</dbReference>
<dbReference type="AlphaFoldDB" id="Q1IIY1"/>
<dbReference type="Pfam" id="PF00512">
    <property type="entry name" value="HisKA"/>
    <property type="match status" value="1"/>
</dbReference>
<evidence type="ECO:0000259" key="8">
    <source>
        <dbReference type="PROSITE" id="PS50109"/>
    </source>
</evidence>
<keyword evidence="10" id="KW-1185">Reference proteome</keyword>
<dbReference type="PANTHER" id="PTHR45453">
    <property type="entry name" value="PHOSPHATE REGULON SENSOR PROTEIN PHOR"/>
    <property type="match status" value="1"/>
</dbReference>
<evidence type="ECO:0000256" key="4">
    <source>
        <dbReference type="ARBA" id="ARBA00022679"/>
    </source>
</evidence>
<evidence type="ECO:0000256" key="2">
    <source>
        <dbReference type="ARBA" id="ARBA00012438"/>
    </source>
</evidence>
<evidence type="ECO:0000256" key="6">
    <source>
        <dbReference type="ARBA" id="ARBA00023012"/>
    </source>
</evidence>
<reference evidence="9 10" key="1">
    <citation type="journal article" date="2009" name="Appl. Environ. Microbiol.">
        <title>Three genomes from the phylum Acidobacteria provide insight into the lifestyles of these microorganisms in soils.</title>
        <authorList>
            <person name="Ward N.L."/>
            <person name="Challacombe J.F."/>
            <person name="Janssen P.H."/>
            <person name="Henrissat B."/>
            <person name="Coutinho P.M."/>
            <person name="Wu M."/>
            <person name="Xie G."/>
            <person name="Haft D.H."/>
            <person name="Sait M."/>
            <person name="Badger J."/>
            <person name="Barabote R.D."/>
            <person name="Bradley B."/>
            <person name="Brettin T.S."/>
            <person name="Brinkac L.M."/>
            <person name="Bruce D."/>
            <person name="Creasy T."/>
            <person name="Daugherty S.C."/>
            <person name="Davidsen T.M."/>
            <person name="DeBoy R.T."/>
            <person name="Detter J.C."/>
            <person name="Dodson R.J."/>
            <person name="Durkin A.S."/>
            <person name="Ganapathy A."/>
            <person name="Gwinn-Giglio M."/>
            <person name="Han C.S."/>
            <person name="Khouri H."/>
            <person name="Kiss H."/>
            <person name="Kothari S.P."/>
            <person name="Madupu R."/>
            <person name="Nelson K.E."/>
            <person name="Nelson W.C."/>
            <person name="Paulsen I."/>
            <person name="Penn K."/>
            <person name="Ren Q."/>
            <person name="Rosovitz M.J."/>
            <person name="Selengut J.D."/>
            <person name="Shrivastava S."/>
            <person name="Sullivan S.A."/>
            <person name="Tapia R."/>
            <person name="Thompson L.S."/>
            <person name="Watkins K.L."/>
            <person name="Yang Q."/>
            <person name="Yu C."/>
            <person name="Zafar N."/>
            <person name="Zhou L."/>
            <person name="Kuske C.R."/>
        </authorList>
    </citation>
    <scope>NUCLEOTIDE SEQUENCE [LARGE SCALE GENOMIC DNA]</scope>
    <source>
        <strain evidence="9 10">Ellin345</strain>
    </source>
</reference>
<keyword evidence="5 9" id="KW-0418">Kinase</keyword>
<dbReference type="InterPro" id="IPR005467">
    <property type="entry name" value="His_kinase_dom"/>
</dbReference>
<dbReference type="PROSITE" id="PS50109">
    <property type="entry name" value="HIS_KIN"/>
    <property type="match status" value="1"/>
</dbReference>
<dbReference type="InterPro" id="IPR004358">
    <property type="entry name" value="Sig_transdc_His_kin-like_C"/>
</dbReference>
<feature type="transmembrane region" description="Helical" evidence="7">
    <location>
        <begin position="12"/>
        <end position="35"/>
    </location>
</feature>
<comment type="catalytic activity">
    <reaction evidence="1">
        <text>ATP + protein L-histidine = ADP + protein N-phospho-L-histidine.</text>
        <dbReference type="EC" id="2.7.13.3"/>
    </reaction>
</comment>
<organism evidence="9 10">
    <name type="scientific">Koribacter versatilis (strain Ellin345)</name>
    <dbReference type="NCBI Taxonomy" id="204669"/>
    <lineage>
        <taxon>Bacteria</taxon>
        <taxon>Pseudomonadati</taxon>
        <taxon>Acidobacteriota</taxon>
        <taxon>Terriglobia</taxon>
        <taxon>Terriglobales</taxon>
        <taxon>Candidatus Korobacteraceae</taxon>
        <taxon>Candidatus Korobacter</taxon>
    </lineage>
</organism>
<dbReference type="STRING" id="204669.Acid345_4169"/>
<dbReference type="SUPFAM" id="SSF55874">
    <property type="entry name" value="ATPase domain of HSP90 chaperone/DNA topoisomerase II/histidine kinase"/>
    <property type="match status" value="1"/>
</dbReference>
<dbReference type="InterPro" id="IPR036097">
    <property type="entry name" value="HisK_dim/P_sf"/>
</dbReference>
<proteinExistence type="predicted"/>
<feature type="domain" description="Histidine kinase" evidence="8">
    <location>
        <begin position="81"/>
        <end position="300"/>
    </location>
</feature>
<keyword evidence="7" id="KW-1133">Transmembrane helix</keyword>
<protein>
    <recommendedName>
        <fullName evidence="2">histidine kinase</fullName>
        <ecNumber evidence="2">2.7.13.3</ecNumber>
    </recommendedName>
</protein>
<dbReference type="HOGENOM" id="CLU_000445_89_3_0"/>
<dbReference type="GO" id="GO:0004721">
    <property type="term" value="F:phosphoprotein phosphatase activity"/>
    <property type="evidence" value="ECO:0007669"/>
    <property type="project" value="TreeGrafter"/>
</dbReference>
<keyword evidence="7" id="KW-0472">Membrane</keyword>
<evidence type="ECO:0000256" key="5">
    <source>
        <dbReference type="ARBA" id="ARBA00022777"/>
    </source>
</evidence>
<keyword evidence="7" id="KW-0812">Transmembrane</keyword>
<evidence type="ECO:0000256" key="1">
    <source>
        <dbReference type="ARBA" id="ARBA00000085"/>
    </source>
</evidence>
<dbReference type="GO" id="GO:0016036">
    <property type="term" value="P:cellular response to phosphate starvation"/>
    <property type="evidence" value="ECO:0007669"/>
    <property type="project" value="TreeGrafter"/>
</dbReference>
<dbReference type="eggNOG" id="COG5002">
    <property type="taxonomic scope" value="Bacteria"/>
</dbReference>
<evidence type="ECO:0000256" key="7">
    <source>
        <dbReference type="SAM" id="Phobius"/>
    </source>
</evidence>
<dbReference type="InterPro" id="IPR050351">
    <property type="entry name" value="BphY/WalK/GraS-like"/>
</dbReference>
<feature type="transmembrane region" description="Helical" evidence="7">
    <location>
        <begin position="41"/>
        <end position="66"/>
    </location>
</feature>
<dbReference type="CDD" id="cd00075">
    <property type="entry name" value="HATPase"/>
    <property type="match status" value="1"/>
</dbReference>
<keyword evidence="3" id="KW-0597">Phosphoprotein</keyword>
<evidence type="ECO:0000256" key="3">
    <source>
        <dbReference type="ARBA" id="ARBA00022553"/>
    </source>
</evidence>
<dbReference type="KEGG" id="aba:Acid345_4169"/>
<dbReference type="Pfam" id="PF02518">
    <property type="entry name" value="HATPase_c"/>
    <property type="match status" value="1"/>
</dbReference>
<dbReference type="Proteomes" id="UP000002432">
    <property type="component" value="Chromosome"/>
</dbReference>
<evidence type="ECO:0000313" key="10">
    <source>
        <dbReference type="Proteomes" id="UP000002432"/>
    </source>
</evidence>
<dbReference type="EMBL" id="CP000360">
    <property type="protein sequence ID" value="ABF43169.1"/>
    <property type="molecule type" value="Genomic_DNA"/>
</dbReference>
<dbReference type="InterPro" id="IPR036890">
    <property type="entry name" value="HATPase_C_sf"/>
</dbReference>
<sequence length="302" mass="34127">MPIKITTRRKAVGTALTLGILLIAAAVTLNISWIILNWREFWMLLIGGIFFLVIIAGMILNTIFLVREIRRNEQHDSFINAVTHELKTPITSIRLYLETLKKRSVDEEKRKQFYDIMLDDTDRLLRTVEQVLKAGSLAQKREVQNFKPIEIEPILRDSMELVATRNHLAPELLHWQIEPIPNEHYTVLGDAEELRTAFLNILDNAVKYSREKVDIGVSLVAPTIDQVEVRVTDKGVGIPRGELKRIFKRFYRAANPGVKGTGIGLFIVRAIVKRHGGKVSAASEGAGKGTTVTLELPRIFTT</sequence>
<dbReference type="PRINTS" id="PR00344">
    <property type="entry name" value="BCTRLSENSOR"/>
</dbReference>
<evidence type="ECO:0000313" key="9">
    <source>
        <dbReference type="EMBL" id="ABF43169.1"/>
    </source>
</evidence>
<dbReference type="RefSeq" id="WP_011524968.1">
    <property type="nucleotide sequence ID" value="NC_008009.1"/>
</dbReference>
<gene>
    <name evidence="9" type="ordered locus">Acid345_4169</name>
</gene>